<reference evidence="2 3" key="1">
    <citation type="journal article" date="2011" name="Front. Microbiol.">
        <title>Two Strains of Crocosphaera watsonii with Highly Conserved Genomes are Distinguished by Strain-Specific Features.</title>
        <authorList>
            <person name="Bench S.R."/>
            <person name="Ilikchyan I.N."/>
            <person name="Tripp H.J."/>
            <person name="Zehr J.P."/>
        </authorList>
    </citation>
    <scope>NUCLEOTIDE SEQUENCE [LARGE SCALE GENOMIC DNA]</scope>
    <source>
        <strain evidence="2 3">WH 0003</strain>
    </source>
</reference>
<dbReference type="PATRIC" id="fig|423471.3.peg.2896"/>
<sequence>MSRPTPQYCSVKENYLLRQAGGAGGENGTSSSASSASLN</sequence>
<evidence type="ECO:0000256" key="1">
    <source>
        <dbReference type="SAM" id="MobiDB-lite"/>
    </source>
</evidence>
<evidence type="ECO:0000313" key="2">
    <source>
        <dbReference type="EMBL" id="EHJ12207.1"/>
    </source>
</evidence>
<proteinExistence type="predicted"/>
<evidence type="ECO:0000313" key="3">
    <source>
        <dbReference type="Proteomes" id="UP000003477"/>
    </source>
</evidence>
<feature type="compositionally biased region" description="Low complexity" evidence="1">
    <location>
        <begin position="28"/>
        <end position="39"/>
    </location>
</feature>
<name>G5J6H9_CROWT</name>
<dbReference type="AlphaFoldDB" id="G5J6H9"/>
<gene>
    <name evidence="2" type="ORF">CWATWH0003_3080</name>
</gene>
<protein>
    <submittedName>
        <fullName evidence="2">Uncharacterized protein</fullName>
    </submittedName>
</protein>
<accession>G5J6H9</accession>
<organism evidence="2 3">
    <name type="scientific">Crocosphaera watsonii WH 0003</name>
    <dbReference type="NCBI Taxonomy" id="423471"/>
    <lineage>
        <taxon>Bacteria</taxon>
        <taxon>Bacillati</taxon>
        <taxon>Cyanobacteriota</taxon>
        <taxon>Cyanophyceae</taxon>
        <taxon>Oscillatoriophycideae</taxon>
        <taxon>Chroococcales</taxon>
        <taxon>Aphanothecaceae</taxon>
        <taxon>Crocosphaera</taxon>
    </lineage>
</organism>
<comment type="caution">
    <text evidence="2">The sequence shown here is derived from an EMBL/GenBank/DDBJ whole genome shotgun (WGS) entry which is preliminary data.</text>
</comment>
<dbReference type="EMBL" id="AESD01000455">
    <property type="protein sequence ID" value="EHJ12207.1"/>
    <property type="molecule type" value="Genomic_DNA"/>
</dbReference>
<feature type="region of interest" description="Disordered" evidence="1">
    <location>
        <begin position="20"/>
        <end position="39"/>
    </location>
</feature>
<dbReference type="Proteomes" id="UP000003477">
    <property type="component" value="Unassembled WGS sequence"/>
</dbReference>